<proteinExistence type="predicted"/>
<accession>A0A087TQZ8</accession>
<evidence type="ECO:0000313" key="2">
    <source>
        <dbReference type="Proteomes" id="UP000054359"/>
    </source>
</evidence>
<protein>
    <submittedName>
        <fullName evidence="1">Uncharacterized protein</fullName>
    </submittedName>
</protein>
<gene>
    <name evidence="1" type="ORF">X975_07413</name>
</gene>
<organism evidence="1 2">
    <name type="scientific">Stegodyphus mimosarum</name>
    <name type="common">African social velvet spider</name>
    <dbReference type="NCBI Taxonomy" id="407821"/>
    <lineage>
        <taxon>Eukaryota</taxon>
        <taxon>Metazoa</taxon>
        <taxon>Ecdysozoa</taxon>
        <taxon>Arthropoda</taxon>
        <taxon>Chelicerata</taxon>
        <taxon>Arachnida</taxon>
        <taxon>Araneae</taxon>
        <taxon>Araneomorphae</taxon>
        <taxon>Entelegynae</taxon>
        <taxon>Eresoidea</taxon>
        <taxon>Eresidae</taxon>
        <taxon>Stegodyphus</taxon>
    </lineage>
</organism>
<reference evidence="1 2" key="1">
    <citation type="submission" date="2013-11" db="EMBL/GenBank/DDBJ databases">
        <title>Genome sequencing of Stegodyphus mimosarum.</title>
        <authorList>
            <person name="Bechsgaard J."/>
        </authorList>
    </citation>
    <scope>NUCLEOTIDE SEQUENCE [LARGE SCALE GENOMIC DNA]</scope>
</reference>
<feature type="non-terminal residue" evidence="1">
    <location>
        <position position="1"/>
    </location>
</feature>
<sequence length="43" mass="5133">LTCNNIIINHSKIKEKVAECFSLSRISWRIKLNYNFLNTHKQN</sequence>
<dbReference type="Proteomes" id="UP000054359">
    <property type="component" value="Unassembled WGS sequence"/>
</dbReference>
<evidence type="ECO:0000313" key="1">
    <source>
        <dbReference type="EMBL" id="KFM67537.1"/>
    </source>
</evidence>
<feature type="non-terminal residue" evidence="1">
    <location>
        <position position="43"/>
    </location>
</feature>
<dbReference type="AlphaFoldDB" id="A0A087TQZ8"/>
<keyword evidence="2" id="KW-1185">Reference proteome</keyword>
<name>A0A087TQZ8_STEMI</name>
<dbReference type="EMBL" id="KK116363">
    <property type="protein sequence ID" value="KFM67537.1"/>
    <property type="molecule type" value="Genomic_DNA"/>
</dbReference>